<comment type="caution">
    <text evidence="1">The sequence shown here is derived from an EMBL/GenBank/DDBJ whole genome shotgun (WGS) entry which is preliminary data.</text>
</comment>
<proteinExistence type="predicted"/>
<accession>A0A6L2NZL6</accession>
<dbReference type="EMBL" id="BKCJ010010474">
    <property type="protein sequence ID" value="GEU91741.1"/>
    <property type="molecule type" value="Genomic_DNA"/>
</dbReference>
<gene>
    <name evidence="1" type="ORF">Tci_063719</name>
</gene>
<sequence length="161" mass="17136">MAELDEIKLLLRQQSNAFQAKMAALQADLQATKGLNQVGHYGGGATLGDAFSLARITEAHLRDKGVSSVSNMAIVEYADANQGNSEDQGDALESGDISILNSLVGYGSPRSLQLWGTIGSVVEADLYVLSMKGPDVVLGIQWLQKFGKVTRLCGADNEIHT</sequence>
<dbReference type="AlphaFoldDB" id="A0A6L2NZL6"/>
<name>A0A6L2NZL6_TANCI</name>
<reference evidence="1" key="1">
    <citation type="journal article" date="2019" name="Sci. Rep.">
        <title>Draft genome of Tanacetum cinerariifolium, the natural source of mosquito coil.</title>
        <authorList>
            <person name="Yamashiro T."/>
            <person name="Shiraishi A."/>
            <person name="Satake H."/>
            <person name="Nakayama K."/>
        </authorList>
    </citation>
    <scope>NUCLEOTIDE SEQUENCE</scope>
</reference>
<evidence type="ECO:0000313" key="1">
    <source>
        <dbReference type="EMBL" id="GEU91741.1"/>
    </source>
</evidence>
<protein>
    <submittedName>
        <fullName evidence="1">Uncharacterized protein</fullName>
    </submittedName>
</protein>
<organism evidence="1">
    <name type="scientific">Tanacetum cinerariifolium</name>
    <name type="common">Dalmatian daisy</name>
    <name type="synonym">Chrysanthemum cinerariifolium</name>
    <dbReference type="NCBI Taxonomy" id="118510"/>
    <lineage>
        <taxon>Eukaryota</taxon>
        <taxon>Viridiplantae</taxon>
        <taxon>Streptophyta</taxon>
        <taxon>Embryophyta</taxon>
        <taxon>Tracheophyta</taxon>
        <taxon>Spermatophyta</taxon>
        <taxon>Magnoliopsida</taxon>
        <taxon>eudicotyledons</taxon>
        <taxon>Gunneridae</taxon>
        <taxon>Pentapetalae</taxon>
        <taxon>asterids</taxon>
        <taxon>campanulids</taxon>
        <taxon>Asterales</taxon>
        <taxon>Asteraceae</taxon>
        <taxon>Asteroideae</taxon>
        <taxon>Anthemideae</taxon>
        <taxon>Anthemidinae</taxon>
        <taxon>Tanacetum</taxon>
    </lineage>
</organism>